<comment type="similarity">
    <text evidence="6">Belongs to the purine/pyrimidine phosphoribosyltransferase family. PyrE subfamily.</text>
</comment>
<feature type="binding site" description="in other chain" evidence="6">
    <location>
        <position position="91"/>
    </location>
    <ligand>
        <name>5-phospho-alpha-D-ribose 1-diphosphate</name>
        <dbReference type="ChEBI" id="CHEBI:58017"/>
        <note>ligand shared between dimeric partners</note>
    </ligand>
</feature>
<dbReference type="EMBL" id="CP006577">
    <property type="protein sequence ID" value="AIG98742.1"/>
    <property type="molecule type" value="Genomic_DNA"/>
</dbReference>
<dbReference type="SUPFAM" id="SSF53271">
    <property type="entry name" value="PRTase-like"/>
    <property type="match status" value="1"/>
</dbReference>
<evidence type="ECO:0000256" key="1">
    <source>
        <dbReference type="ARBA" id="ARBA00004889"/>
    </source>
</evidence>
<name>A0A075WG24_ARCFL</name>
<keyword evidence="3 6" id="KW-0328">Glycosyltransferase</keyword>
<keyword evidence="5 6" id="KW-0665">Pyrimidine biosynthesis</keyword>
<dbReference type="InterPro" id="IPR029057">
    <property type="entry name" value="PRTase-like"/>
</dbReference>
<evidence type="ECO:0000256" key="4">
    <source>
        <dbReference type="ARBA" id="ARBA00022679"/>
    </source>
</evidence>
<dbReference type="GO" id="GO:0000287">
    <property type="term" value="F:magnesium ion binding"/>
    <property type="evidence" value="ECO:0007669"/>
    <property type="project" value="UniProtKB-UniRule"/>
</dbReference>
<dbReference type="GO" id="GO:0044205">
    <property type="term" value="P:'de novo' UMP biosynthetic process"/>
    <property type="evidence" value="ECO:0007669"/>
    <property type="project" value="UniProtKB-UniRule"/>
</dbReference>
<protein>
    <recommendedName>
        <fullName evidence="2 6">Orotate phosphoribosyltransferase</fullName>
        <shortName evidence="6">OPRT</shortName>
        <shortName evidence="6">OPRTase</shortName>
        <ecNumber evidence="2 6">2.4.2.10</ecNumber>
    </recommendedName>
</protein>
<feature type="domain" description="Phosphoribosyltransferase" evidence="7">
    <location>
        <begin position="48"/>
        <end position="151"/>
    </location>
</feature>
<dbReference type="InterPro" id="IPR023031">
    <property type="entry name" value="OPRT"/>
</dbReference>
<dbReference type="InterPro" id="IPR004467">
    <property type="entry name" value="Or_phspho_trans_dom"/>
</dbReference>
<evidence type="ECO:0000313" key="9">
    <source>
        <dbReference type="Proteomes" id="UP000028501"/>
    </source>
</evidence>
<comment type="subunit">
    <text evidence="6">Homodimer.</text>
</comment>
<feature type="binding site" evidence="6">
    <location>
        <position position="90"/>
    </location>
    <ligand>
        <name>5-phospho-alpha-D-ribose 1-diphosphate</name>
        <dbReference type="ChEBI" id="CHEBI:58017"/>
        <note>ligand shared between dimeric partners</note>
    </ligand>
</feature>
<reference evidence="8 9" key="1">
    <citation type="submission" date="2013-07" db="EMBL/GenBank/DDBJ databases">
        <title>Genome of Archaeoglobus fulgidus.</title>
        <authorList>
            <person name="Fiebig A."/>
            <person name="Birkeland N.-K."/>
        </authorList>
    </citation>
    <scope>NUCLEOTIDE SEQUENCE [LARGE SCALE GENOMIC DNA]</scope>
    <source>
        <strain evidence="8 9">DSM 8774</strain>
    </source>
</reference>
<dbReference type="PANTHER" id="PTHR19278">
    <property type="entry name" value="OROTATE PHOSPHORIBOSYLTRANSFERASE"/>
    <property type="match status" value="1"/>
</dbReference>
<dbReference type="CDD" id="cd06223">
    <property type="entry name" value="PRTases_typeI"/>
    <property type="match status" value="1"/>
</dbReference>
<comment type="pathway">
    <text evidence="1 6">Pyrimidine metabolism; UMP biosynthesis via de novo pathway; UMP from orotate: step 1/2.</text>
</comment>
<comment type="catalytic activity">
    <reaction evidence="6">
        <text>orotidine 5'-phosphate + diphosphate = orotate + 5-phospho-alpha-D-ribose 1-diphosphate</text>
        <dbReference type="Rhea" id="RHEA:10380"/>
        <dbReference type="ChEBI" id="CHEBI:30839"/>
        <dbReference type="ChEBI" id="CHEBI:33019"/>
        <dbReference type="ChEBI" id="CHEBI:57538"/>
        <dbReference type="ChEBI" id="CHEBI:58017"/>
        <dbReference type="EC" id="2.4.2.10"/>
    </reaction>
</comment>
<comment type="function">
    <text evidence="6">Catalyzes the transfer of a ribosyl phosphate group from 5-phosphoribose 1-diphosphate to orotate, leading to the formation of orotidine monophosphate (OMP).</text>
</comment>
<evidence type="ECO:0000313" key="8">
    <source>
        <dbReference type="EMBL" id="AIG98742.1"/>
    </source>
</evidence>
<gene>
    <name evidence="6" type="primary">pyrE</name>
    <name evidence="8" type="ORF">AFULGI_00019920</name>
</gene>
<dbReference type="KEGG" id="afg:AFULGI_00019920"/>
<feature type="binding site" description="in other chain" evidence="6">
    <location>
        <begin position="116"/>
        <end position="124"/>
    </location>
    <ligand>
        <name>5-phospho-alpha-D-ribose 1-diphosphate</name>
        <dbReference type="ChEBI" id="CHEBI:58017"/>
        <note>ligand shared between dimeric partners</note>
    </ligand>
</feature>
<dbReference type="InterPro" id="IPR000836">
    <property type="entry name" value="PRTase_dom"/>
</dbReference>
<dbReference type="UniPathway" id="UPA00070">
    <property type="reaction ID" value="UER00119"/>
</dbReference>
<dbReference type="Pfam" id="PF00156">
    <property type="entry name" value="Pribosyltran"/>
    <property type="match status" value="1"/>
</dbReference>
<evidence type="ECO:0000256" key="6">
    <source>
        <dbReference type="HAMAP-Rule" id="MF_01208"/>
    </source>
</evidence>
<dbReference type="Gene3D" id="3.40.50.2020">
    <property type="match status" value="1"/>
</dbReference>
<dbReference type="EC" id="2.4.2.10" evidence="2 6"/>
<dbReference type="NCBIfam" id="TIGR00336">
    <property type="entry name" value="pyrE"/>
    <property type="match status" value="1"/>
</dbReference>
<accession>A0A075WG24</accession>
<proteinExistence type="inferred from homology"/>
<evidence type="ECO:0000259" key="7">
    <source>
        <dbReference type="Pfam" id="PF00156"/>
    </source>
</evidence>
<keyword evidence="4 6" id="KW-0808">Transferase</keyword>
<feature type="binding site" evidence="6">
    <location>
        <position position="148"/>
    </location>
    <ligand>
        <name>orotate</name>
        <dbReference type="ChEBI" id="CHEBI:30839"/>
    </ligand>
</feature>
<dbReference type="AlphaFoldDB" id="A0A075WG24"/>
<evidence type="ECO:0000256" key="2">
    <source>
        <dbReference type="ARBA" id="ARBA00011971"/>
    </source>
</evidence>
<evidence type="ECO:0000256" key="5">
    <source>
        <dbReference type="ARBA" id="ARBA00022975"/>
    </source>
</evidence>
<sequence>MLADALVKRMIEVGALKFGDFVLSSGKRSRVYVDVKLASTFPDILEMISEGMAAKLKDLEFDRIACVELGGVPIAVALSLKMKKPLVIFRKEKKDYGIKGDRIGEVKEGEKVVVVEDVITTGSSALSAARRVEESGASVAAIIAVVDREESGRNFMSLLKLSDLIEAHDSIQPTES</sequence>
<comment type="cofactor">
    <cofactor evidence="6">
        <name>Mg(2+)</name>
        <dbReference type="ChEBI" id="CHEBI:18420"/>
    </cofactor>
</comment>
<dbReference type="GO" id="GO:0019856">
    <property type="term" value="P:pyrimidine nucleobase biosynthetic process"/>
    <property type="evidence" value="ECO:0007669"/>
    <property type="project" value="TreeGrafter"/>
</dbReference>
<organism evidence="8 9">
    <name type="scientific">Archaeoglobus fulgidus DSM 8774</name>
    <dbReference type="NCBI Taxonomy" id="1344584"/>
    <lineage>
        <taxon>Archaea</taxon>
        <taxon>Methanobacteriati</taxon>
        <taxon>Methanobacteriota</taxon>
        <taxon>Archaeoglobi</taxon>
        <taxon>Archaeoglobales</taxon>
        <taxon>Archaeoglobaceae</taxon>
        <taxon>Archaeoglobus</taxon>
    </lineage>
</organism>
<dbReference type="HAMAP" id="MF_01208">
    <property type="entry name" value="PyrE"/>
    <property type="match status" value="1"/>
</dbReference>
<keyword evidence="6" id="KW-0460">Magnesium</keyword>
<evidence type="ECO:0000256" key="3">
    <source>
        <dbReference type="ARBA" id="ARBA00022676"/>
    </source>
</evidence>
<dbReference type="PANTHER" id="PTHR19278:SF9">
    <property type="entry name" value="URIDINE 5'-MONOPHOSPHATE SYNTHASE"/>
    <property type="match status" value="1"/>
</dbReference>
<feature type="binding site" evidence="6">
    <location>
        <position position="120"/>
    </location>
    <ligand>
        <name>orotate</name>
        <dbReference type="ChEBI" id="CHEBI:30839"/>
    </ligand>
</feature>
<comment type="caution">
    <text evidence="6">Lacks conserved residue(s) required for the propagation of feature annotation.</text>
</comment>
<feature type="binding site" evidence="6">
    <location>
        <position position="94"/>
    </location>
    <ligand>
        <name>5-phospho-alpha-D-ribose 1-diphosphate</name>
        <dbReference type="ChEBI" id="CHEBI:58017"/>
        <note>ligand shared between dimeric partners</note>
    </ligand>
</feature>
<dbReference type="GO" id="GO:0004588">
    <property type="term" value="F:orotate phosphoribosyltransferase activity"/>
    <property type="evidence" value="ECO:0007669"/>
    <property type="project" value="UniProtKB-UniRule"/>
</dbReference>
<dbReference type="Proteomes" id="UP000028501">
    <property type="component" value="Chromosome"/>
</dbReference>
<dbReference type="HOGENOM" id="CLU_074878_2_0_2"/>